<feature type="transmembrane region" description="Helical" evidence="1">
    <location>
        <begin position="41"/>
        <end position="58"/>
    </location>
</feature>
<dbReference type="AlphaFoldDB" id="A0A942E8S1"/>
<proteinExistence type="predicted"/>
<protein>
    <submittedName>
        <fullName evidence="2">Uncharacterized protein</fullName>
    </submittedName>
</protein>
<organism evidence="2 3">
    <name type="scientific">Pseudaminobacter soli</name>
    <name type="common">ex Zhang et al. 2022</name>
    <dbReference type="NCBI Taxonomy" id="2831468"/>
    <lineage>
        <taxon>Bacteria</taxon>
        <taxon>Pseudomonadati</taxon>
        <taxon>Pseudomonadota</taxon>
        <taxon>Alphaproteobacteria</taxon>
        <taxon>Hyphomicrobiales</taxon>
        <taxon>Phyllobacteriaceae</taxon>
        <taxon>Pseudaminobacter</taxon>
    </lineage>
</organism>
<dbReference type="Proteomes" id="UP000680348">
    <property type="component" value="Unassembled WGS sequence"/>
</dbReference>
<reference evidence="2" key="1">
    <citation type="submission" date="2021-04" db="EMBL/GenBank/DDBJ databases">
        <title>Pseudaminobacter soli sp. nov., isolated from paddy soil contaminated by heavy metals.</title>
        <authorList>
            <person name="Zhang K."/>
        </authorList>
    </citation>
    <scope>NUCLEOTIDE SEQUENCE</scope>
    <source>
        <strain evidence="2">19-2017</strain>
    </source>
</reference>
<sequence length="59" mass="5822">MSALAVALSASIGSLLAISIGVALGLRVTQISIVSFDLARFGTPLSGVILVGIAIGQVL</sequence>
<name>A0A942E8S1_9HYPH</name>
<keyword evidence="1" id="KW-1133">Transmembrane helix</keyword>
<dbReference type="EMBL" id="JAGWCR010000028">
    <property type="protein sequence ID" value="MBS3652500.1"/>
    <property type="molecule type" value="Genomic_DNA"/>
</dbReference>
<evidence type="ECO:0000256" key="1">
    <source>
        <dbReference type="SAM" id="Phobius"/>
    </source>
</evidence>
<gene>
    <name evidence="2" type="ORF">KEU06_28355</name>
</gene>
<keyword evidence="3" id="KW-1185">Reference proteome</keyword>
<evidence type="ECO:0000313" key="2">
    <source>
        <dbReference type="EMBL" id="MBS3652500.1"/>
    </source>
</evidence>
<evidence type="ECO:0000313" key="3">
    <source>
        <dbReference type="Proteomes" id="UP000680348"/>
    </source>
</evidence>
<keyword evidence="1" id="KW-0812">Transmembrane</keyword>
<keyword evidence="1" id="KW-0472">Membrane</keyword>
<comment type="caution">
    <text evidence="2">The sequence shown here is derived from an EMBL/GenBank/DDBJ whole genome shotgun (WGS) entry which is preliminary data.</text>
</comment>
<dbReference type="RefSeq" id="WP_188258052.1">
    <property type="nucleotide sequence ID" value="NZ_JABVCF010000028.1"/>
</dbReference>
<accession>A0A942E8S1</accession>